<protein>
    <recommendedName>
        <fullName evidence="4">Bacterial Ig-like domain-containing protein</fullName>
    </recommendedName>
</protein>
<dbReference type="RefSeq" id="WP_166398736.1">
    <property type="nucleotide sequence ID" value="NZ_CP045122.1"/>
</dbReference>
<accession>A0A6G8Q3J0</accession>
<dbReference type="SUPFAM" id="SSF49503">
    <property type="entry name" value="Cupredoxins"/>
    <property type="match status" value="1"/>
</dbReference>
<organism evidence="2 3">
    <name type="scientific">Rubrobacter marinus</name>
    <dbReference type="NCBI Taxonomy" id="2653852"/>
    <lineage>
        <taxon>Bacteria</taxon>
        <taxon>Bacillati</taxon>
        <taxon>Actinomycetota</taxon>
        <taxon>Rubrobacteria</taxon>
        <taxon>Rubrobacterales</taxon>
        <taxon>Rubrobacteraceae</taxon>
        <taxon>Rubrobacter</taxon>
    </lineage>
</organism>
<dbReference type="EMBL" id="CP045122">
    <property type="protein sequence ID" value="QIN81023.1"/>
    <property type="molecule type" value="Genomic_DNA"/>
</dbReference>
<dbReference type="Proteomes" id="UP000502706">
    <property type="component" value="Plasmid unnamed1"/>
</dbReference>
<dbReference type="InterPro" id="IPR013783">
    <property type="entry name" value="Ig-like_fold"/>
</dbReference>
<dbReference type="InterPro" id="IPR008972">
    <property type="entry name" value="Cupredoxin"/>
</dbReference>
<proteinExistence type="predicted"/>
<sequence length="421" mass="44496">MPGEGNDFREFTTFFQDGLNLRNAQGAIIEDPLDHPPTPEEPDGEPMDAEDQGEKGFNYRNAPFVNRIGDIPETGMDGQKMANVFNSKAHGDPDTPIFRAFAGDKVRMRVLQGSDKPRQNTFQVSGHSWMSHPDDPNSNRIGTQGGISVGSTFNLKLGSAGGPGRAVGDYSYGTSSNGWHLWGGLWGIMRVYPNPASGALDPTQLRDVDDPRANGNHPILPLEIAASATSLGLSAPATVDSGKAITLSGKLMRGQDAVVGRQVILEHKPAGAAAFSEVKRADTAAGGAYSFADIVPQKNTEYRVRFAGDPRVGYEASQSPVKAVGVKAAVSNTTATTALKLGQSRPVTGAVTPNTTGSVKVTIKRGTTTVVNAKVVPLSGSKYNFSYKPTAVGTYTVSVAFPGNANYAANTSPIKTFKVVR</sequence>
<dbReference type="Gene3D" id="2.60.40.10">
    <property type="entry name" value="Immunoglobulins"/>
    <property type="match status" value="1"/>
</dbReference>
<geneLocation type="plasmid" evidence="2 3">
    <name>unnamed1</name>
</geneLocation>
<keyword evidence="3" id="KW-1185">Reference proteome</keyword>
<name>A0A6G8Q3J0_9ACTN</name>
<feature type="region of interest" description="Disordered" evidence="1">
    <location>
        <begin position="29"/>
        <end position="57"/>
    </location>
</feature>
<dbReference type="InterPro" id="IPR014756">
    <property type="entry name" value="Ig_E-set"/>
</dbReference>
<dbReference type="KEGG" id="rmar:GBA65_21500"/>
<gene>
    <name evidence="2" type="ORF">GBA65_21500</name>
</gene>
<dbReference type="AlphaFoldDB" id="A0A6G8Q3J0"/>
<reference evidence="2 3" key="1">
    <citation type="submission" date="2019-10" db="EMBL/GenBank/DDBJ databases">
        <title>Rubrobacter sp nov SCSIO 52915 isolated from a deep-sea sediment in the South China Sea.</title>
        <authorList>
            <person name="Chen R.W."/>
        </authorList>
    </citation>
    <scope>NUCLEOTIDE SEQUENCE [LARGE SCALE GENOMIC DNA]</scope>
    <source>
        <strain evidence="2 3">SCSIO 52915</strain>
        <plasmid evidence="2 3">unnamed1</plasmid>
    </source>
</reference>
<evidence type="ECO:0000256" key="1">
    <source>
        <dbReference type="SAM" id="MobiDB-lite"/>
    </source>
</evidence>
<evidence type="ECO:0008006" key="4">
    <source>
        <dbReference type="Google" id="ProtNLM"/>
    </source>
</evidence>
<dbReference type="Gene3D" id="2.60.40.420">
    <property type="entry name" value="Cupredoxins - blue copper proteins"/>
    <property type="match status" value="1"/>
</dbReference>
<feature type="compositionally biased region" description="Acidic residues" evidence="1">
    <location>
        <begin position="40"/>
        <end position="51"/>
    </location>
</feature>
<dbReference type="GO" id="GO:0005975">
    <property type="term" value="P:carbohydrate metabolic process"/>
    <property type="evidence" value="ECO:0007669"/>
    <property type="project" value="UniProtKB-ARBA"/>
</dbReference>
<evidence type="ECO:0000313" key="3">
    <source>
        <dbReference type="Proteomes" id="UP000502706"/>
    </source>
</evidence>
<dbReference type="InterPro" id="IPR017868">
    <property type="entry name" value="Filamin/ABP280_repeat-like"/>
</dbReference>
<dbReference type="SUPFAM" id="SSF81296">
    <property type="entry name" value="E set domains"/>
    <property type="match status" value="1"/>
</dbReference>
<keyword evidence="2" id="KW-0614">Plasmid</keyword>
<dbReference type="PROSITE" id="PS50194">
    <property type="entry name" value="FILAMIN_REPEAT"/>
    <property type="match status" value="1"/>
</dbReference>
<evidence type="ECO:0000313" key="2">
    <source>
        <dbReference type="EMBL" id="QIN81023.1"/>
    </source>
</evidence>